<protein>
    <submittedName>
        <fullName evidence="2">Uncharacterized protein</fullName>
    </submittedName>
</protein>
<dbReference type="EMBL" id="JBFMKM010000001">
    <property type="protein sequence ID" value="KAL1311699.1"/>
    <property type="molecule type" value="Genomic_DNA"/>
</dbReference>
<name>A0ABR3PQ72_9PEZI</name>
<accession>A0ABR3PQ72</accession>
<keyword evidence="3" id="KW-1185">Reference proteome</keyword>
<dbReference type="Proteomes" id="UP001562354">
    <property type="component" value="Unassembled WGS sequence"/>
</dbReference>
<feature type="compositionally biased region" description="Acidic residues" evidence="1">
    <location>
        <begin position="213"/>
        <end position="226"/>
    </location>
</feature>
<dbReference type="RefSeq" id="XP_069204548.1">
    <property type="nucleotide sequence ID" value="XM_069341037.1"/>
</dbReference>
<proteinExistence type="predicted"/>
<evidence type="ECO:0000256" key="1">
    <source>
        <dbReference type="SAM" id="MobiDB-lite"/>
    </source>
</evidence>
<comment type="caution">
    <text evidence="2">The sequence shown here is derived from an EMBL/GenBank/DDBJ whole genome shotgun (WGS) entry which is preliminary data.</text>
</comment>
<evidence type="ECO:0000313" key="2">
    <source>
        <dbReference type="EMBL" id="KAL1311699.1"/>
    </source>
</evidence>
<feature type="compositionally biased region" description="Gly residues" evidence="1">
    <location>
        <begin position="201"/>
        <end position="210"/>
    </location>
</feature>
<sequence>MAWNLDDRWLWLGLGALTFVAVKGIAYGLQDTLKLVELPEPANETSNENSAEDSISLESLRTLAASPNPDIANAAISLLVSRFASSDTACDKLTLEIFSSSSETRSRAKQMLDILDNYPLPTDFPKPDVLRVERVREYQESHRTNERVHRMCMAFYKAMNQLQHGSDSHREVAEAVEKALLGLDVAHRRGMMTTTTTARWHGGGGGGGVGAHDDDDDQDDDQDDDPFSGLYHSVESLDEILARAGSSSHPIRLPTAALSALLHEHSDSELSNPSLVRSDRSVMTAATATEESPEEAEMRRRRNRAARVMEIAEDYIIV</sequence>
<gene>
    <name evidence="2" type="ORF">AAFC00_001801</name>
</gene>
<evidence type="ECO:0000313" key="3">
    <source>
        <dbReference type="Proteomes" id="UP001562354"/>
    </source>
</evidence>
<feature type="region of interest" description="Disordered" evidence="1">
    <location>
        <begin position="196"/>
        <end position="230"/>
    </location>
</feature>
<reference evidence="2 3" key="1">
    <citation type="submission" date="2024-07" db="EMBL/GenBank/DDBJ databases">
        <title>Draft sequence of the Neodothiora populina.</title>
        <authorList>
            <person name="Drown D.D."/>
            <person name="Schuette U.S."/>
            <person name="Buechlein A.B."/>
            <person name="Rusch D.R."/>
            <person name="Winton L.W."/>
            <person name="Adams G.A."/>
        </authorList>
    </citation>
    <scope>NUCLEOTIDE SEQUENCE [LARGE SCALE GENOMIC DNA]</scope>
    <source>
        <strain evidence="2 3">CPC 39397</strain>
    </source>
</reference>
<organism evidence="2 3">
    <name type="scientific">Neodothiora populina</name>
    <dbReference type="NCBI Taxonomy" id="2781224"/>
    <lineage>
        <taxon>Eukaryota</taxon>
        <taxon>Fungi</taxon>
        <taxon>Dikarya</taxon>
        <taxon>Ascomycota</taxon>
        <taxon>Pezizomycotina</taxon>
        <taxon>Dothideomycetes</taxon>
        <taxon>Dothideomycetidae</taxon>
        <taxon>Dothideales</taxon>
        <taxon>Dothioraceae</taxon>
        <taxon>Neodothiora</taxon>
    </lineage>
</organism>
<dbReference type="GeneID" id="95975504"/>